<keyword evidence="1" id="KW-0539">Nucleus</keyword>
<keyword evidence="1" id="KW-0690">Ribosome biogenesis</keyword>
<dbReference type="GO" id="GO:0042273">
    <property type="term" value="P:ribosomal large subunit biogenesis"/>
    <property type="evidence" value="ECO:0007669"/>
    <property type="project" value="UniProtKB-UniRule"/>
</dbReference>
<keyword evidence="1" id="KW-0813">Transport</keyword>
<reference evidence="2 3" key="1">
    <citation type="journal article" date="2020" name="Nat. Food">
        <title>A phased Vanilla planifolia genome enables genetic improvement of flavour and production.</title>
        <authorList>
            <person name="Hasing T."/>
            <person name="Tang H."/>
            <person name="Brym M."/>
            <person name="Khazi F."/>
            <person name="Huang T."/>
            <person name="Chambers A.H."/>
        </authorList>
    </citation>
    <scope>NUCLEOTIDE SEQUENCE [LARGE SCALE GENOMIC DNA]</scope>
    <source>
        <tissue evidence="2">Leaf</tissue>
    </source>
</reference>
<name>A0A835RQW7_VANPL</name>
<comment type="caution">
    <text evidence="2">The sequence shown here is derived from an EMBL/GenBank/DDBJ whole genome shotgun (WGS) entry which is preliminary data.</text>
</comment>
<dbReference type="PANTHER" id="PTHR12730">
    <property type="entry name" value="HSDA/SDA1-RELATED"/>
    <property type="match status" value="1"/>
</dbReference>
<evidence type="ECO:0000313" key="2">
    <source>
        <dbReference type="EMBL" id="KAG0493141.1"/>
    </source>
</evidence>
<dbReference type="EMBL" id="JADCNL010000002">
    <property type="protein sequence ID" value="KAG0493141.1"/>
    <property type="molecule type" value="Genomic_DNA"/>
</dbReference>
<evidence type="ECO:0000256" key="1">
    <source>
        <dbReference type="RuleBase" id="RU365057"/>
    </source>
</evidence>
<dbReference type="InterPro" id="IPR027312">
    <property type="entry name" value="Sda1"/>
</dbReference>
<organism evidence="2 3">
    <name type="scientific">Vanilla planifolia</name>
    <name type="common">Vanilla</name>
    <dbReference type="NCBI Taxonomy" id="51239"/>
    <lineage>
        <taxon>Eukaryota</taxon>
        <taxon>Viridiplantae</taxon>
        <taxon>Streptophyta</taxon>
        <taxon>Embryophyta</taxon>
        <taxon>Tracheophyta</taxon>
        <taxon>Spermatophyta</taxon>
        <taxon>Magnoliopsida</taxon>
        <taxon>Liliopsida</taxon>
        <taxon>Asparagales</taxon>
        <taxon>Orchidaceae</taxon>
        <taxon>Vanilloideae</taxon>
        <taxon>Vanilleae</taxon>
        <taxon>Vanilla</taxon>
    </lineage>
</organism>
<dbReference type="PANTHER" id="PTHR12730:SF0">
    <property type="entry name" value="PROTEIN SDA1 HOMOLOG"/>
    <property type="match status" value="1"/>
</dbReference>
<dbReference type="GO" id="GO:0015031">
    <property type="term" value="P:protein transport"/>
    <property type="evidence" value="ECO:0007669"/>
    <property type="project" value="UniProtKB-KW"/>
</dbReference>
<proteinExistence type="inferred from homology"/>
<evidence type="ECO:0000313" key="3">
    <source>
        <dbReference type="Proteomes" id="UP000636800"/>
    </source>
</evidence>
<keyword evidence="1" id="KW-0653">Protein transport</keyword>
<dbReference type="AlphaFoldDB" id="A0A835RQW7"/>
<sequence length="158" mass="17644">MGKMKILTMGKIHQIERKGSLGNFVECKDAIDASPHSLKRLAIIKAVDVSTDEADGIVSNEDFQSIKELKANKEAKKALSQHGLLRKDEGYKAATSEIPFFEQLSSKRLNPIKLEAYVRSKLSKQERVALVRAGRGDREKYEAKTVMKQKKTGGLSNR</sequence>
<comment type="function">
    <text evidence="1">Required for 60S pre-ribosomal subunits export to the cytoplasm.</text>
</comment>
<dbReference type="GO" id="GO:0000055">
    <property type="term" value="P:ribosomal large subunit export from nucleus"/>
    <property type="evidence" value="ECO:0007669"/>
    <property type="project" value="UniProtKB-UniRule"/>
</dbReference>
<comment type="similarity">
    <text evidence="1">Belongs to the SDA1 family.</text>
</comment>
<accession>A0A835RQW7</accession>
<keyword evidence="3" id="KW-1185">Reference proteome</keyword>
<comment type="subcellular location">
    <subcellularLocation>
        <location evidence="1">Nucleus</location>
        <location evidence="1">Nucleolus</location>
    </subcellularLocation>
</comment>
<protein>
    <recommendedName>
        <fullName evidence="1">Protein SDA1</fullName>
    </recommendedName>
</protein>
<gene>
    <name evidence="2" type="ORF">HPP92_006539</name>
</gene>
<dbReference type="Proteomes" id="UP000636800">
    <property type="component" value="Chromosome 2"/>
</dbReference>
<dbReference type="GO" id="GO:0005730">
    <property type="term" value="C:nucleolus"/>
    <property type="evidence" value="ECO:0007669"/>
    <property type="project" value="UniProtKB-SubCell"/>
</dbReference>
<dbReference type="OrthoDB" id="429813at2759"/>